<keyword evidence="6 7" id="KW-0472">Membrane</keyword>
<evidence type="ECO:0000256" key="5">
    <source>
        <dbReference type="ARBA" id="ARBA00022989"/>
    </source>
</evidence>
<gene>
    <name evidence="9" type="ORF">HNP25_002836</name>
</gene>
<dbReference type="Proteomes" id="UP000524404">
    <property type="component" value="Unassembled WGS sequence"/>
</dbReference>
<comment type="subcellular location">
    <subcellularLocation>
        <location evidence="1">Membrane</location>
        <topology evidence="1">Multi-pass membrane protein</topology>
    </subcellularLocation>
</comment>
<feature type="transmembrane region" description="Helical" evidence="7">
    <location>
        <begin position="264"/>
        <end position="290"/>
    </location>
</feature>
<dbReference type="InterPro" id="IPR029044">
    <property type="entry name" value="Nucleotide-diphossugar_trans"/>
</dbReference>
<dbReference type="PANTHER" id="PTHR48090">
    <property type="entry name" value="UNDECAPRENYL-PHOSPHATE 4-DEOXY-4-FORMAMIDO-L-ARABINOSE TRANSFERASE-RELATED"/>
    <property type="match status" value="1"/>
</dbReference>
<evidence type="ECO:0000256" key="4">
    <source>
        <dbReference type="ARBA" id="ARBA00022692"/>
    </source>
</evidence>
<comment type="caution">
    <text evidence="9">The sequence shown here is derived from an EMBL/GenBank/DDBJ whole genome shotgun (WGS) entry which is preliminary data.</text>
</comment>
<evidence type="ECO:0000256" key="3">
    <source>
        <dbReference type="ARBA" id="ARBA00022679"/>
    </source>
</evidence>
<evidence type="ECO:0000256" key="2">
    <source>
        <dbReference type="ARBA" id="ARBA00022676"/>
    </source>
</evidence>
<keyword evidence="2 9" id="KW-0328">Glycosyltransferase</keyword>
<dbReference type="Gene3D" id="3.90.550.10">
    <property type="entry name" value="Spore Coat Polysaccharide Biosynthesis Protein SpsA, Chain A"/>
    <property type="match status" value="1"/>
</dbReference>
<dbReference type="GO" id="GO:0005886">
    <property type="term" value="C:plasma membrane"/>
    <property type="evidence" value="ECO:0007669"/>
    <property type="project" value="TreeGrafter"/>
</dbReference>
<dbReference type="Pfam" id="PF00535">
    <property type="entry name" value="Glycos_transf_2"/>
    <property type="match status" value="1"/>
</dbReference>
<dbReference type="GO" id="GO:0004582">
    <property type="term" value="F:dolichyl-phosphate beta-D-mannosyltransferase activity"/>
    <property type="evidence" value="ECO:0007669"/>
    <property type="project" value="UniProtKB-EC"/>
</dbReference>
<proteinExistence type="predicted"/>
<dbReference type="PANTHER" id="PTHR48090:SF1">
    <property type="entry name" value="PROPHAGE BACTOPRENOL GLUCOSYL TRANSFERASE HOMOLOG"/>
    <property type="match status" value="1"/>
</dbReference>
<accession>A0A841ET09</accession>
<feature type="domain" description="Glycosyltransferase 2-like" evidence="8">
    <location>
        <begin position="7"/>
        <end position="167"/>
    </location>
</feature>
<reference evidence="9 10" key="1">
    <citation type="submission" date="2020-08" db="EMBL/GenBank/DDBJ databases">
        <title>Functional genomics of gut bacteria from endangered species of beetles.</title>
        <authorList>
            <person name="Carlos-Shanley C."/>
        </authorList>
    </citation>
    <scope>NUCLEOTIDE SEQUENCE [LARGE SCALE GENOMIC DNA]</scope>
    <source>
        <strain evidence="9 10">S00070</strain>
    </source>
</reference>
<evidence type="ECO:0000259" key="8">
    <source>
        <dbReference type="Pfam" id="PF00535"/>
    </source>
</evidence>
<evidence type="ECO:0000256" key="6">
    <source>
        <dbReference type="ARBA" id="ARBA00023136"/>
    </source>
</evidence>
<name>A0A841ET09_9BACT</name>
<dbReference type="EMBL" id="JACHKT010000020">
    <property type="protein sequence ID" value="MBB6004173.1"/>
    <property type="molecule type" value="Genomic_DNA"/>
</dbReference>
<evidence type="ECO:0000256" key="1">
    <source>
        <dbReference type="ARBA" id="ARBA00004141"/>
    </source>
</evidence>
<keyword evidence="10" id="KW-1185">Reference proteome</keyword>
<dbReference type="InterPro" id="IPR001173">
    <property type="entry name" value="Glyco_trans_2-like"/>
</dbReference>
<evidence type="ECO:0000313" key="10">
    <source>
        <dbReference type="Proteomes" id="UP000524404"/>
    </source>
</evidence>
<dbReference type="SUPFAM" id="SSF53448">
    <property type="entry name" value="Nucleotide-diphospho-sugar transferases"/>
    <property type="match status" value="1"/>
</dbReference>
<organism evidence="9 10">
    <name type="scientific">Arcicella rosea</name>
    <dbReference type="NCBI Taxonomy" id="502909"/>
    <lineage>
        <taxon>Bacteria</taxon>
        <taxon>Pseudomonadati</taxon>
        <taxon>Bacteroidota</taxon>
        <taxon>Cytophagia</taxon>
        <taxon>Cytophagales</taxon>
        <taxon>Flectobacillaceae</taxon>
        <taxon>Arcicella</taxon>
    </lineage>
</organism>
<keyword evidence="5 7" id="KW-1133">Transmembrane helix</keyword>
<sequence length="315" mass="36475">MKTPQISIIAPLYNESETFPFLVERLNNLMDSVQESIEIVLIDDGSRDNTAELMQALALTDERYHCLFLARNHGHQLALTAGLAVSKGSEAVMVIDGDLQDPPELLTEFYPYLKQGYDVVYAVRKQRKENFVKRSAYYLFYRLLKSISYVDIPLDSGDFALMSRRVVNIMNKMPEESRYLRGMRTWVGFKQIGVEYAREERHSGESKYSFKQLFNLAYSGIFNFSEFPIKFVSRLGVLSIIVSLIYFISVLIKKYYFQEVIEGFPALLFMIILFSGVQLFALGVLGEYILRVFFQSKNRPLFIIKSEIHNKEFVE</sequence>
<evidence type="ECO:0000313" key="9">
    <source>
        <dbReference type="EMBL" id="MBB6004173.1"/>
    </source>
</evidence>
<protein>
    <submittedName>
        <fullName evidence="9">Dolichol-phosphate mannosyltransferase</fullName>
        <ecNumber evidence="9">2.4.1.83</ecNumber>
    </submittedName>
</protein>
<keyword evidence="4 7" id="KW-0812">Transmembrane</keyword>
<dbReference type="RefSeq" id="WP_184135017.1">
    <property type="nucleotide sequence ID" value="NZ_JACHKT010000020.1"/>
</dbReference>
<dbReference type="InterPro" id="IPR050256">
    <property type="entry name" value="Glycosyltransferase_2"/>
</dbReference>
<feature type="transmembrane region" description="Helical" evidence="7">
    <location>
        <begin position="231"/>
        <end position="252"/>
    </location>
</feature>
<keyword evidence="3 9" id="KW-0808">Transferase</keyword>
<dbReference type="CDD" id="cd04187">
    <property type="entry name" value="DPM1_like_bac"/>
    <property type="match status" value="1"/>
</dbReference>
<dbReference type="EC" id="2.4.1.83" evidence="9"/>
<dbReference type="AlphaFoldDB" id="A0A841ET09"/>
<evidence type="ECO:0000256" key="7">
    <source>
        <dbReference type="SAM" id="Phobius"/>
    </source>
</evidence>